<sequence>MVEVCGKGQDQGCGDRDIIFEIMSYKQGQQAIFQIRSSNAAALLERDEGDTHRGTSAFIEDIGLSIPHP</sequence>
<dbReference type="AlphaFoldDB" id="A0A8J3MUE8"/>
<protein>
    <submittedName>
        <fullName evidence="1">Uncharacterized protein</fullName>
    </submittedName>
</protein>
<evidence type="ECO:0000313" key="2">
    <source>
        <dbReference type="Proteomes" id="UP000612362"/>
    </source>
</evidence>
<gene>
    <name evidence="1" type="ORF">KSX_34980</name>
</gene>
<dbReference type="EMBL" id="BNJF01000001">
    <property type="protein sequence ID" value="GHO45335.1"/>
    <property type="molecule type" value="Genomic_DNA"/>
</dbReference>
<keyword evidence="2" id="KW-1185">Reference proteome</keyword>
<organism evidence="1 2">
    <name type="scientific">Ktedonospora formicarum</name>
    <dbReference type="NCBI Taxonomy" id="2778364"/>
    <lineage>
        <taxon>Bacteria</taxon>
        <taxon>Bacillati</taxon>
        <taxon>Chloroflexota</taxon>
        <taxon>Ktedonobacteria</taxon>
        <taxon>Ktedonobacterales</taxon>
        <taxon>Ktedonobacteraceae</taxon>
        <taxon>Ktedonospora</taxon>
    </lineage>
</organism>
<dbReference type="Proteomes" id="UP000612362">
    <property type="component" value="Unassembled WGS sequence"/>
</dbReference>
<name>A0A8J3MUE8_9CHLR</name>
<comment type="caution">
    <text evidence="1">The sequence shown here is derived from an EMBL/GenBank/DDBJ whole genome shotgun (WGS) entry which is preliminary data.</text>
</comment>
<reference evidence="1" key="1">
    <citation type="submission" date="2020-10" db="EMBL/GenBank/DDBJ databases">
        <title>Taxonomic study of unclassified bacteria belonging to the class Ktedonobacteria.</title>
        <authorList>
            <person name="Yabe S."/>
            <person name="Wang C.M."/>
            <person name="Zheng Y."/>
            <person name="Sakai Y."/>
            <person name="Cavaletti L."/>
            <person name="Monciardini P."/>
            <person name="Donadio S."/>
        </authorList>
    </citation>
    <scope>NUCLEOTIDE SEQUENCE</scope>
    <source>
        <strain evidence="1">SOSP1-1</strain>
    </source>
</reference>
<proteinExistence type="predicted"/>
<evidence type="ECO:0000313" key="1">
    <source>
        <dbReference type="EMBL" id="GHO45335.1"/>
    </source>
</evidence>
<accession>A0A8J3MUE8</accession>